<dbReference type="Proteomes" id="UP000191897">
    <property type="component" value="Unassembled WGS sequence"/>
</dbReference>
<dbReference type="PROSITE" id="PS51819">
    <property type="entry name" value="VOC"/>
    <property type="match status" value="2"/>
</dbReference>
<evidence type="ECO:0000313" key="4">
    <source>
        <dbReference type="EMBL" id="CUX48247.1"/>
    </source>
</evidence>
<dbReference type="InterPro" id="IPR050312">
    <property type="entry name" value="IolE/XylAMocC-like"/>
</dbReference>
<feature type="binding site" evidence="2">
    <location>
        <position position="533"/>
    </location>
    <ligand>
        <name>Mg(2+)</name>
        <dbReference type="ChEBI" id="CHEBI:18420"/>
    </ligand>
</feature>
<dbReference type="SUPFAM" id="SSF54593">
    <property type="entry name" value="Glyoxalase/Bleomycin resistance protein/Dihydroxybiphenyl dioxygenase"/>
    <property type="match status" value="1"/>
</dbReference>
<dbReference type="GO" id="GO:0046565">
    <property type="term" value="F:3-dehydroshikimate dehydratase activity"/>
    <property type="evidence" value="ECO:0007669"/>
    <property type="project" value="UniProtKB-UniRule"/>
</dbReference>
<dbReference type="GO" id="GO:0046872">
    <property type="term" value="F:metal ion binding"/>
    <property type="evidence" value="ECO:0007669"/>
    <property type="project" value="UniProtKB-UniRule"/>
</dbReference>
<dbReference type="GO" id="GO:0046279">
    <property type="term" value="P:3,4-dihydroxybenzoate biosynthetic process"/>
    <property type="evidence" value="ECO:0007669"/>
    <property type="project" value="UniProtKB-UniRule"/>
</dbReference>
<dbReference type="AlphaFoldDB" id="A0A1S7R7L8"/>
<dbReference type="SUPFAM" id="SSF51658">
    <property type="entry name" value="Xylose isomerase-like"/>
    <property type="match status" value="1"/>
</dbReference>
<dbReference type="PANTHER" id="PTHR12110:SF21">
    <property type="entry name" value="XYLOSE ISOMERASE-LIKE TIM BARREL DOMAIN-CONTAINING PROTEIN"/>
    <property type="match status" value="1"/>
</dbReference>
<dbReference type="Pfam" id="PF14696">
    <property type="entry name" value="Glyoxalase_5"/>
    <property type="match status" value="1"/>
</dbReference>
<keyword evidence="4" id="KW-0560">Oxidoreductase</keyword>
<dbReference type="GO" id="GO:0051213">
    <property type="term" value="F:dioxygenase activity"/>
    <property type="evidence" value="ECO:0007669"/>
    <property type="project" value="UniProtKB-KW"/>
</dbReference>
<dbReference type="EMBL" id="FBWC01000022">
    <property type="protein sequence ID" value="CUX48247.1"/>
    <property type="molecule type" value="Genomic_DNA"/>
</dbReference>
<feature type="domain" description="VOC" evidence="3">
    <location>
        <begin position="451"/>
        <end position="601"/>
    </location>
</feature>
<evidence type="ECO:0000259" key="3">
    <source>
        <dbReference type="PROSITE" id="PS51819"/>
    </source>
</evidence>
<keyword evidence="4" id="KW-0670">Pyruvate</keyword>
<comment type="cofactor">
    <cofactor evidence="2">
        <name>a divalent metal cation</name>
        <dbReference type="ChEBI" id="CHEBI:60240"/>
    </cofactor>
</comment>
<comment type="function">
    <text evidence="2">Catalyzes the conversion of 3-dehydroshikimate to protocatechuate (3,4-dihydroxybenzoate), a common intermediate of quinate and shikimate degradation pathways.</text>
</comment>
<dbReference type="Gene3D" id="3.10.180.10">
    <property type="entry name" value="2,3-Dihydroxybiphenyl 1,2-Dioxygenase, domain 1"/>
    <property type="match status" value="2"/>
</dbReference>
<dbReference type="InterPro" id="IPR043700">
    <property type="entry name" value="DSD"/>
</dbReference>
<feature type="binding site" evidence="2">
    <location>
        <position position="454"/>
    </location>
    <ligand>
        <name>Mg(2+)</name>
        <dbReference type="ChEBI" id="CHEBI:18420"/>
    </ligand>
</feature>
<reference evidence="4 5" key="1">
    <citation type="submission" date="2016-01" db="EMBL/GenBank/DDBJ databases">
        <authorList>
            <person name="Oliw E.H."/>
        </authorList>
    </citation>
    <scope>NUCLEOTIDE SEQUENCE [LARGE SCALE GENOMIC DNA]</scope>
    <source>
        <strain evidence="4 5">Kerr 14</strain>
    </source>
</reference>
<organism evidence="4 5">
    <name type="scientific">Agrobacterium tumefaciens str. Kerr 14</name>
    <dbReference type="NCBI Taxonomy" id="1183424"/>
    <lineage>
        <taxon>Bacteria</taxon>
        <taxon>Pseudomonadati</taxon>
        <taxon>Pseudomonadota</taxon>
        <taxon>Alphaproteobacteria</taxon>
        <taxon>Hyphomicrobiales</taxon>
        <taxon>Rhizobiaceae</taxon>
        <taxon>Rhizobium/Agrobacterium group</taxon>
        <taxon>Agrobacterium</taxon>
        <taxon>Agrobacterium tumefaciens complex</taxon>
    </lineage>
</organism>
<proteinExistence type="inferred from homology"/>
<accession>A0A1S7R7L8</accession>
<feature type="binding site" evidence="2">
    <location>
        <position position="203"/>
    </location>
    <ligand>
        <name>a divalent metal cation</name>
        <dbReference type="ChEBI" id="CHEBI:60240"/>
        <note>catalytic</note>
    </ligand>
</feature>
<comment type="similarity">
    <text evidence="2">Belongs to the bacterial two-domain DSD family.</text>
</comment>
<name>A0A1S7R7L8_AGRTU</name>
<dbReference type="InterPro" id="IPR029068">
    <property type="entry name" value="Glyas_Bleomycin-R_OHBP_Dase"/>
</dbReference>
<dbReference type="Gene3D" id="3.20.20.150">
    <property type="entry name" value="Divalent-metal-dependent TIM barrel enzymes"/>
    <property type="match status" value="1"/>
</dbReference>
<sequence length="645" mass="70876">MASYDTTGHGMPMRTSIATVSISGEFPEKLAAIAKAGFSGVEIFENDFLAYDASPREVKALAADHGLDITLFQPFRDFEGMPEPHRARAFERAQRKFDIMGELGTDLMLICSNVSPVSLGGIDRAAADFHQLGELAAKHGVRVGYEALAWGRHISDHRDAWEVVRRADHANVGIILDSFHTLSRKIDPNSIRSIPGDKIFIVQLADAPLIDMDLLYWSRHFRNMPGEGDLPVVDFMRAVAATGYSGPLSLEIFNDQFRGGSARLLAEDGHRSLINLMDQVRRLEPDIRIDVPAMPERVETQGVEFVEFTTAPEEKANLEALLATLGFEKTARHRNRNVDLYTQGDIRIVINTSDDGDSFAGASYSIHGTNAYAFGLKVDDAGAALVRAEALGAPTFAEPRKSGEVAVPAIQGVGNGVIYFLDASPALASIWGKEFVSTGIPAGEGDAGLKRIDHLAQTTHYDEMLTWLLFYTSLFSTRRTPMVDVVDPGGLVRSQAIESVPSPHFRLTMNGADNRKTFAGKFLAEGFGTSIQHIAFATDDIFATAKAMQARGFHALPISRNYYDDLEARFGLEPEFSDALRAASILYDRDDNGEYFQIYSRTFGEGFFFEIIERRGAYGGYGAMNAPFRIAAQRRLAPPVGMPKE</sequence>
<feature type="binding site" evidence="2">
    <location>
        <position position="251"/>
    </location>
    <ligand>
        <name>a divalent metal cation</name>
        <dbReference type="ChEBI" id="CHEBI:60240"/>
        <note>catalytic</note>
    </ligand>
</feature>
<protein>
    <recommendedName>
        <fullName evidence="2">3-dehydroshikimate dehydratase</fullName>
        <shortName evidence="2">DSD</shortName>
        <ecNumber evidence="2">4.2.1.118</ecNumber>
    </recommendedName>
</protein>
<feature type="binding site" evidence="2">
    <location>
        <position position="610"/>
    </location>
    <ligand>
        <name>Mg(2+)</name>
        <dbReference type="ChEBI" id="CHEBI:18420"/>
    </ligand>
</feature>
<feature type="domain" description="VOC" evidence="3">
    <location>
        <begin position="302"/>
        <end position="433"/>
    </location>
</feature>
<comment type="pathway">
    <text evidence="2">Aromatic compound metabolism; 3,4-dihydroxybenzoate biosynthesis.</text>
</comment>
<dbReference type="InterPro" id="IPR013022">
    <property type="entry name" value="Xyl_isomerase-like_TIM-brl"/>
</dbReference>
<dbReference type="UniPathway" id="UPA00088"/>
<dbReference type="Pfam" id="PF01261">
    <property type="entry name" value="AP_endonuc_2"/>
    <property type="match status" value="1"/>
</dbReference>
<feature type="binding site" evidence="2">
    <location>
        <position position="146"/>
    </location>
    <ligand>
        <name>a divalent metal cation</name>
        <dbReference type="ChEBI" id="CHEBI:60240"/>
        <note>catalytic</note>
    </ligand>
</feature>
<keyword evidence="1 2" id="KW-0479">Metal-binding</keyword>
<dbReference type="InterPro" id="IPR041736">
    <property type="entry name" value="4OHPhenylPyrv_dOase_N"/>
</dbReference>
<dbReference type="EC" id="4.2.1.118" evidence="2"/>
<keyword evidence="2" id="KW-0456">Lyase</keyword>
<gene>
    <name evidence="4" type="ORF">AGR4C_Lc120085</name>
</gene>
<dbReference type="HAMAP" id="MF_02238">
    <property type="entry name" value="DSD"/>
    <property type="match status" value="1"/>
</dbReference>
<evidence type="ECO:0000256" key="1">
    <source>
        <dbReference type="ARBA" id="ARBA00022723"/>
    </source>
</evidence>
<dbReference type="InterPro" id="IPR037523">
    <property type="entry name" value="VOC_core"/>
</dbReference>
<evidence type="ECO:0000256" key="2">
    <source>
        <dbReference type="HAMAP-Rule" id="MF_02238"/>
    </source>
</evidence>
<comment type="catalytic activity">
    <reaction evidence="2">
        <text>3-dehydroshikimate = 3,4-dihydroxybenzoate + H2O</text>
        <dbReference type="Rhea" id="RHEA:24848"/>
        <dbReference type="ChEBI" id="CHEBI:15377"/>
        <dbReference type="ChEBI" id="CHEBI:16630"/>
        <dbReference type="ChEBI" id="CHEBI:36241"/>
        <dbReference type="EC" id="4.2.1.118"/>
    </reaction>
</comment>
<keyword evidence="4" id="KW-0223">Dioxygenase</keyword>
<feature type="binding site" evidence="2">
    <location>
        <position position="177"/>
    </location>
    <ligand>
        <name>a divalent metal cation</name>
        <dbReference type="ChEBI" id="CHEBI:60240"/>
        <note>catalytic</note>
    </ligand>
</feature>
<dbReference type="InterPro" id="IPR036237">
    <property type="entry name" value="Xyl_isomerase-like_sf"/>
</dbReference>
<dbReference type="CDD" id="cd08342">
    <property type="entry name" value="HPPD_N_like"/>
    <property type="match status" value="1"/>
</dbReference>
<dbReference type="PANTHER" id="PTHR12110">
    <property type="entry name" value="HYDROXYPYRUVATE ISOMERASE"/>
    <property type="match status" value="1"/>
</dbReference>
<evidence type="ECO:0000313" key="5">
    <source>
        <dbReference type="Proteomes" id="UP000191897"/>
    </source>
</evidence>